<reference evidence="2 3" key="1">
    <citation type="journal article" date="2023" name="Int. J. Syst. Evol. Microbiol.">
        <title>Winogradskyella bathintestinalis sp. nov., isolated from the intestine of the deep-sea loosejaw dragonfish, Malacosteus niger.</title>
        <authorList>
            <person name="Uniacke-Lowe S."/>
            <person name="Johnson C.N."/>
            <person name="Stanton C."/>
            <person name="Hill C."/>
            <person name="Ross P."/>
        </authorList>
    </citation>
    <scope>NUCLEOTIDE SEQUENCE [LARGE SCALE GENOMIC DNA]</scope>
    <source>
        <strain evidence="2 3">APC 3343</strain>
    </source>
</reference>
<keyword evidence="3" id="KW-1185">Reference proteome</keyword>
<name>A0ABT7ZYP3_9FLAO</name>
<dbReference type="EMBL" id="JASDDK010000010">
    <property type="protein sequence ID" value="MDN3494112.1"/>
    <property type="molecule type" value="Genomic_DNA"/>
</dbReference>
<feature type="transmembrane region" description="Helical" evidence="1">
    <location>
        <begin position="12"/>
        <end position="30"/>
    </location>
</feature>
<feature type="transmembrane region" description="Helical" evidence="1">
    <location>
        <begin position="36"/>
        <end position="56"/>
    </location>
</feature>
<accession>A0ABT7ZYP3</accession>
<keyword evidence="1" id="KW-1133">Transmembrane helix</keyword>
<gene>
    <name evidence="2" type="ORF">QMA06_15415</name>
</gene>
<keyword evidence="1" id="KW-0812">Transmembrane</keyword>
<protein>
    <submittedName>
        <fullName evidence="2">Uncharacterized protein</fullName>
    </submittedName>
</protein>
<evidence type="ECO:0000313" key="3">
    <source>
        <dbReference type="Proteomes" id="UP001231197"/>
    </source>
</evidence>
<comment type="caution">
    <text evidence="2">The sequence shown here is derived from an EMBL/GenBank/DDBJ whole genome shotgun (WGS) entry which is preliminary data.</text>
</comment>
<dbReference type="RefSeq" id="WP_290207811.1">
    <property type="nucleotide sequence ID" value="NZ_JASDDK010000010.1"/>
</dbReference>
<dbReference type="Proteomes" id="UP001231197">
    <property type="component" value="Unassembled WGS sequence"/>
</dbReference>
<sequence>MTSSVFQSSIFPYIIITTFLLITTAIMVTMNFSLNWVFVVAIIGEIGLVLMVFKILKEKYTTDKTFKDFYEDHPIEP</sequence>
<evidence type="ECO:0000313" key="2">
    <source>
        <dbReference type="EMBL" id="MDN3494112.1"/>
    </source>
</evidence>
<organism evidence="2 3">
    <name type="scientific">Winogradskyella bathintestinalis</name>
    <dbReference type="NCBI Taxonomy" id="3035208"/>
    <lineage>
        <taxon>Bacteria</taxon>
        <taxon>Pseudomonadati</taxon>
        <taxon>Bacteroidota</taxon>
        <taxon>Flavobacteriia</taxon>
        <taxon>Flavobacteriales</taxon>
        <taxon>Flavobacteriaceae</taxon>
        <taxon>Winogradskyella</taxon>
    </lineage>
</organism>
<proteinExistence type="predicted"/>
<evidence type="ECO:0000256" key="1">
    <source>
        <dbReference type="SAM" id="Phobius"/>
    </source>
</evidence>
<keyword evidence="1" id="KW-0472">Membrane</keyword>